<evidence type="ECO:0000256" key="3">
    <source>
        <dbReference type="ARBA" id="ARBA00010541"/>
    </source>
</evidence>
<evidence type="ECO:0000256" key="11">
    <source>
        <dbReference type="ARBA" id="ARBA00022825"/>
    </source>
</evidence>
<keyword evidence="6 19" id="KW-0645">Protease</keyword>
<evidence type="ECO:0000256" key="9">
    <source>
        <dbReference type="ARBA" id="ARBA00022764"/>
    </source>
</evidence>
<evidence type="ECO:0000256" key="13">
    <source>
        <dbReference type="ARBA" id="ARBA00032850"/>
    </source>
</evidence>
<dbReference type="AlphaFoldDB" id="A0A7U7J095"/>
<evidence type="ECO:0000256" key="16">
    <source>
        <dbReference type="SAM" id="MobiDB-lite"/>
    </source>
</evidence>
<dbReference type="EC" id="3.4.21.107" evidence="4"/>
<feature type="active site" description="Charge relay system" evidence="14">
    <location>
        <position position="262"/>
    </location>
</feature>
<comment type="caution">
    <text evidence="19">The sequence shown here is derived from an EMBL/GenBank/DDBJ whole genome shotgun (WGS) entry which is preliminary data.</text>
</comment>
<evidence type="ECO:0000256" key="12">
    <source>
        <dbReference type="ARBA" id="ARBA00023016"/>
    </source>
</evidence>
<dbReference type="Pfam" id="PF13180">
    <property type="entry name" value="PDZ_2"/>
    <property type="match status" value="1"/>
</dbReference>
<comment type="catalytic activity">
    <reaction evidence="1">
        <text>Acts on substrates that are at least partially unfolded. The cleavage site P1 residue is normally between a pair of hydrophobic residues, such as Val-|-Val.</text>
        <dbReference type="EC" id="3.4.21.107"/>
    </reaction>
</comment>
<evidence type="ECO:0000256" key="8">
    <source>
        <dbReference type="ARBA" id="ARBA00022737"/>
    </source>
</evidence>
<feature type="region of interest" description="Disordered" evidence="16">
    <location>
        <begin position="89"/>
        <end position="117"/>
    </location>
</feature>
<dbReference type="GO" id="GO:0006508">
    <property type="term" value="P:proteolysis"/>
    <property type="evidence" value="ECO:0007669"/>
    <property type="project" value="UniProtKB-KW"/>
</dbReference>
<protein>
    <recommendedName>
        <fullName evidence="5">Probable periplasmic serine endoprotease DegP-like</fullName>
        <ecNumber evidence="4">3.4.21.107</ecNumber>
    </recommendedName>
    <alternativeName>
        <fullName evidence="13">Protease Do</fullName>
    </alternativeName>
</protein>
<dbReference type="SMART" id="SM00228">
    <property type="entry name" value="PDZ"/>
    <property type="match status" value="2"/>
</dbReference>
<dbReference type="Gene3D" id="2.30.42.10">
    <property type="match status" value="2"/>
</dbReference>
<dbReference type="EMBL" id="CBLY010000002">
    <property type="protein sequence ID" value="CDG33094.1"/>
    <property type="molecule type" value="Genomic_DNA"/>
</dbReference>
<feature type="active site" description="Charge relay system" evidence="14">
    <location>
        <position position="188"/>
    </location>
</feature>
<comment type="subcellular location">
    <subcellularLocation>
        <location evidence="2">Periplasm</location>
    </subcellularLocation>
</comment>
<feature type="binding site" evidence="15">
    <location>
        <position position="188"/>
    </location>
    <ligand>
        <name>substrate</name>
    </ligand>
</feature>
<feature type="region of interest" description="Disordered" evidence="16">
    <location>
        <begin position="414"/>
        <end position="433"/>
    </location>
</feature>
<evidence type="ECO:0000256" key="2">
    <source>
        <dbReference type="ARBA" id="ARBA00004418"/>
    </source>
</evidence>
<dbReference type="PANTHER" id="PTHR22939">
    <property type="entry name" value="SERINE PROTEASE FAMILY S1C HTRA-RELATED"/>
    <property type="match status" value="1"/>
</dbReference>
<dbReference type="PROSITE" id="PS50106">
    <property type="entry name" value="PDZ"/>
    <property type="match status" value="2"/>
</dbReference>
<feature type="chain" id="PRO_5038809680" description="Probable periplasmic serine endoprotease DegP-like" evidence="17">
    <location>
        <begin position="35"/>
        <end position="540"/>
    </location>
</feature>
<dbReference type="InterPro" id="IPR036034">
    <property type="entry name" value="PDZ_sf"/>
</dbReference>
<keyword evidence="8" id="KW-0677">Repeat</keyword>
<evidence type="ECO:0000259" key="18">
    <source>
        <dbReference type="PROSITE" id="PS50106"/>
    </source>
</evidence>
<keyword evidence="9" id="KW-0574">Periplasm</keyword>
<evidence type="ECO:0000256" key="14">
    <source>
        <dbReference type="PIRSR" id="PIRSR611782-1"/>
    </source>
</evidence>
<dbReference type="GO" id="GO:0042597">
    <property type="term" value="C:periplasmic space"/>
    <property type="evidence" value="ECO:0007669"/>
    <property type="project" value="UniProtKB-SubCell"/>
</dbReference>
<keyword evidence="7 17" id="KW-0732">Signal</keyword>
<feature type="binding site" evidence="15">
    <location>
        <position position="158"/>
    </location>
    <ligand>
        <name>substrate</name>
    </ligand>
</feature>
<feature type="domain" description="PDZ" evidence="18">
    <location>
        <begin position="315"/>
        <end position="388"/>
    </location>
</feature>
<dbReference type="InterPro" id="IPR009003">
    <property type="entry name" value="Peptidase_S1_PA"/>
</dbReference>
<evidence type="ECO:0000256" key="6">
    <source>
        <dbReference type="ARBA" id="ARBA00022670"/>
    </source>
</evidence>
<keyword evidence="10" id="KW-0378">Hydrolase</keyword>
<dbReference type="PRINTS" id="PR00834">
    <property type="entry name" value="PROTEASES2C"/>
</dbReference>
<evidence type="ECO:0000256" key="10">
    <source>
        <dbReference type="ARBA" id="ARBA00022801"/>
    </source>
</evidence>
<evidence type="ECO:0000256" key="17">
    <source>
        <dbReference type="SAM" id="SignalP"/>
    </source>
</evidence>
<feature type="signal peptide" evidence="17">
    <location>
        <begin position="1"/>
        <end position="34"/>
    </location>
</feature>
<feature type="compositionally biased region" description="Low complexity" evidence="16">
    <location>
        <begin position="95"/>
        <end position="108"/>
    </location>
</feature>
<dbReference type="InterPro" id="IPR011782">
    <property type="entry name" value="Pept_S1C_Do"/>
</dbReference>
<feature type="active site" description="Charge relay system" evidence="14">
    <location>
        <position position="158"/>
    </location>
</feature>
<evidence type="ECO:0000313" key="20">
    <source>
        <dbReference type="Proteomes" id="UP000027590"/>
    </source>
</evidence>
<reference evidence="19 20" key="1">
    <citation type="journal article" date="2014" name="Genome Biol. Evol.">
        <title>Acetic acid bacteria genomes reveal functional traits for adaptation to life in insect guts.</title>
        <authorList>
            <person name="Chouaia B."/>
            <person name="Gaiarsa S."/>
            <person name="Crotti E."/>
            <person name="Comandatore F."/>
            <person name="Degli Esposti M."/>
            <person name="Ricci I."/>
            <person name="Alma A."/>
            <person name="Favia G."/>
            <person name="Bandi C."/>
            <person name="Daffonchio D."/>
        </authorList>
    </citation>
    <scope>NUCLEOTIDE SEQUENCE [LARGE SCALE GENOMIC DNA]</scope>
    <source>
        <strain evidence="20">AM169</strain>
    </source>
</reference>
<dbReference type="RefSeq" id="WP_243831547.1">
    <property type="nucleotide sequence ID" value="NZ_CBLY010000002.1"/>
</dbReference>
<dbReference type="SUPFAM" id="SSF50494">
    <property type="entry name" value="Trypsin-like serine proteases"/>
    <property type="match status" value="1"/>
</dbReference>
<evidence type="ECO:0000256" key="5">
    <source>
        <dbReference type="ARBA" id="ARBA00013958"/>
    </source>
</evidence>
<name>A0A7U7J095_9PROT</name>
<feature type="binding site" evidence="15">
    <location>
        <begin position="260"/>
        <end position="262"/>
    </location>
    <ligand>
        <name>substrate</name>
    </ligand>
</feature>
<dbReference type="NCBIfam" id="TIGR02037">
    <property type="entry name" value="degP_htrA_DO"/>
    <property type="match status" value="1"/>
</dbReference>
<dbReference type="InterPro" id="IPR001478">
    <property type="entry name" value="PDZ"/>
</dbReference>
<dbReference type="InterPro" id="IPR001940">
    <property type="entry name" value="Peptidase_S1C"/>
</dbReference>
<evidence type="ECO:0000256" key="7">
    <source>
        <dbReference type="ARBA" id="ARBA00022729"/>
    </source>
</evidence>
<dbReference type="PANTHER" id="PTHR22939:SF130">
    <property type="entry name" value="PERIPLASMIC SERINE ENDOPROTEASE DEGP-LIKE-RELATED"/>
    <property type="match status" value="1"/>
</dbReference>
<dbReference type="SUPFAM" id="SSF50156">
    <property type="entry name" value="PDZ domain-like"/>
    <property type="match status" value="2"/>
</dbReference>
<feature type="compositionally biased region" description="Basic and acidic residues" evidence="16">
    <location>
        <begin position="417"/>
        <end position="433"/>
    </location>
</feature>
<dbReference type="Gene3D" id="2.40.10.120">
    <property type="match status" value="1"/>
</dbReference>
<sequence length="540" mass="57581">MSSSLLSSSRMRVARWLSCFVLSGILGQSGGAWAQDDVPMPTLPGEELPQGGSVTTRAAHEAAMMPGFAALVERLLPAVVNISVSSVIHPDEQQPDGPDGSTPSGPQSSPFPPGSPLEKFFHDYLHRRHADGHPARQVQALGSGFIIDPSGVVVTNNHVIDNAQQVSVTLSDGTEYPARIVGRDSKEDLAVLQVKADRPLPSVPLGHSDDARIGDWVLAIGNPFGLSGTVTAGIISSRKRNVDHGLYDDFIQTDAAINHGNSGGPLFNLKGEVIGINTLIYGGSGGDSIGIGFAIPSDDARGIINQLRQTGHVRRGWLGVRYQDVTRNMAEDLDFWKADVPGKERGTGAIVAEVSKDGPARKAGLQVGDILTALNGQPVTGQTLPRLVAGYQPGETVHFTFWRRGSYQTLDLTLGRNPDEKDPLPSDTHPPEHPVKTLKELGVKLGVVDEAARTQYGLTDSQRGVLVMRVYEGSPAASRGLTEGNLVLQVGQQEVNTPEALQAALDRARELKRTDILLLVQDGEGLRWVAVPLGGQPPQP</sequence>
<keyword evidence="11" id="KW-0720">Serine protease</keyword>
<evidence type="ECO:0000256" key="15">
    <source>
        <dbReference type="PIRSR" id="PIRSR611782-2"/>
    </source>
</evidence>
<comment type="similarity">
    <text evidence="3">Belongs to the peptidase S1C family.</text>
</comment>
<evidence type="ECO:0000256" key="1">
    <source>
        <dbReference type="ARBA" id="ARBA00001772"/>
    </source>
</evidence>
<gene>
    <name evidence="19" type="ORF">SACS_0356</name>
</gene>
<dbReference type="GO" id="GO:0004252">
    <property type="term" value="F:serine-type endopeptidase activity"/>
    <property type="evidence" value="ECO:0007669"/>
    <property type="project" value="InterPro"/>
</dbReference>
<dbReference type="Pfam" id="PF13365">
    <property type="entry name" value="Trypsin_2"/>
    <property type="match status" value="1"/>
</dbReference>
<dbReference type="Proteomes" id="UP000027590">
    <property type="component" value="Unassembled WGS sequence"/>
</dbReference>
<evidence type="ECO:0000313" key="19">
    <source>
        <dbReference type="EMBL" id="CDG33094.1"/>
    </source>
</evidence>
<keyword evidence="12" id="KW-0346">Stress response</keyword>
<organism evidence="19 20">
    <name type="scientific">Parasaccharibacter apium</name>
    <dbReference type="NCBI Taxonomy" id="1510841"/>
    <lineage>
        <taxon>Bacteria</taxon>
        <taxon>Pseudomonadati</taxon>
        <taxon>Pseudomonadota</taxon>
        <taxon>Alphaproteobacteria</taxon>
        <taxon>Acetobacterales</taxon>
        <taxon>Acetobacteraceae</taxon>
        <taxon>Parasaccharibacter</taxon>
    </lineage>
</organism>
<evidence type="ECO:0000256" key="4">
    <source>
        <dbReference type="ARBA" id="ARBA00013035"/>
    </source>
</evidence>
<feature type="domain" description="PDZ" evidence="18">
    <location>
        <begin position="442"/>
        <end position="495"/>
    </location>
</feature>
<reference evidence="19 20" key="2">
    <citation type="journal article" date="2014" name="PLoS ONE">
        <title>Evolution of mitochondria reconstructed from the energy metabolism of living bacteria.</title>
        <authorList>
            <person name="Degli Esposti M."/>
            <person name="Chouaia B."/>
            <person name="Comandatore F."/>
            <person name="Crotti E."/>
            <person name="Sassera D."/>
            <person name="Lievens P.M."/>
            <person name="Daffonchio D."/>
            <person name="Bandi C."/>
        </authorList>
    </citation>
    <scope>NUCLEOTIDE SEQUENCE [LARGE SCALE GENOMIC DNA]</scope>
    <source>
        <strain evidence="20">AM169</strain>
    </source>
</reference>
<proteinExistence type="inferred from homology"/>
<accession>A0A7U7J095</accession>